<dbReference type="GeneID" id="63828868"/>
<feature type="compositionally biased region" description="Polar residues" evidence="5">
    <location>
        <begin position="397"/>
        <end position="407"/>
    </location>
</feature>
<keyword evidence="2" id="KW-0378">Hydrolase</keyword>
<dbReference type="PANTHER" id="PTHR10272:SF0">
    <property type="entry name" value="PLATELET-ACTIVATING FACTOR ACETYLHYDROLASE"/>
    <property type="match status" value="1"/>
</dbReference>
<keyword evidence="7" id="KW-1185">Reference proteome</keyword>
<proteinExistence type="predicted"/>
<evidence type="ECO:0000256" key="5">
    <source>
        <dbReference type="SAM" id="MobiDB-lite"/>
    </source>
</evidence>
<dbReference type="EC" id="3.1.1.47" evidence="1"/>
<keyword evidence="4" id="KW-0443">Lipid metabolism</keyword>
<sequence>MFTLPDIAGRYPVGATTFAIPLNDPQVIGSGKLRRPSGNVTREPALLLEEVVFTAFYPADISNPSVDGTPPEKLRKSMEWVPKPVRETMHGYAHFAKSPFWMSEVFMSFVASRLKLPVYPNVPLLDRASCSEDPHAQWPLVFFSHGLSGTRTTYSHLCIRLASQGKVVLAMEHRDGTAPVVMSHFASTANKGYKPKVKFYLHPEDVKYELKEEAAKIAFREDQLLFRRMEIYLAYRGFADFTNARPPPQAEMPLLGDVHIVHGCSAHEILKHGPFWSSWTTGRMQFSEDVDVVGHSFGGATVLSILSNPPPSLAFRDSFIHPEALPITHALVLDPWLEPLPTPGPAPNIEATRDACTPHILVLNSEQFTLWTDHFARLQGVVSSWHSEHGREGGREPNTTPDTASSSHKGESEPVIVQAKLLTLIRAKHVSFSDFSVIPPLGNVSHTGRQVLRIIGDLAVAFLSDEDGRELGNVLMGLHIRDMEVEHKGEVKGAPPGRRKRRIVGEVGEVIIH</sequence>
<dbReference type="OrthoDB" id="2363873at2759"/>
<feature type="compositionally biased region" description="Basic and acidic residues" evidence="5">
    <location>
        <begin position="386"/>
        <end position="395"/>
    </location>
</feature>
<dbReference type="InterPro" id="IPR029058">
    <property type="entry name" value="AB_hydrolase_fold"/>
</dbReference>
<evidence type="ECO:0000256" key="4">
    <source>
        <dbReference type="ARBA" id="ARBA00023098"/>
    </source>
</evidence>
<dbReference type="EMBL" id="KV427605">
    <property type="protein sequence ID" value="KZT13050.1"/>
    <property type="molecule type" value="Genomic_DNA"/>
</dbReference>
<evidence type="ECO:0000256" key="3">
    <source>
        <dbReference type="ARBA" id="ARBA00022963"/>
    </source>
</evidence>
<dbReference type="Proteomes" id="UP000076871">
    <property type="component" value="Unassembled WGS sequence"/>
</dbReference>
<evidence type="ECO:0000256" key="1">
    <source>
        <dbReference type="ARBA" id="ARBA00013201"/>
    </source>
</evidence>
<dbReference type="GO" id="GO:0003847">
    <property type="term" value="F:1-alkyl-2-acetylglycerophosphocholine esterase activity"/>
    <property type="evidence" value="ECO:0007669"/>
    <property type="project" value="UniProtKB-EC"/>
</dbReference>
<dbReference type="Pfam" id="PF03403">
    <property type="entry name" value="PAF-AH_p_II"/>
    <property type="match status" value="1"/>
</dbReference>
<dbReference type="GO" id="GO:0016042">
    <property type="term" value="P:lipid catabolic process"/>
    <property type="evidence" value="ECO:0007669"/>
    <property type="project" value="UniProtKB-KW"/>
</dbReference>
<dbReference type="Gene3D" id="3.40.50.1820">
    <property type="entry name" value="alpha/beta hydrolase"/>
    <property type="match status" value="1"/>
</dbReference>
<evidence type="ECO:0000313" key="6">
    <source>
        <dbReference type="EMBL" id="KZT13050.1"/>
    </source>
</evidence>
<dbReference type="STRING" id="1314785.A0A165IGS9"/>
<dbReference type="RefSeq" id="XP_040770560.1">
    <property type="nucleotide sequence ID" value="XM_040911840.1"/>
</dbReference>
<reference evidence="6 7" key="1">
    <citation type="journal article" date="2016" name="Mol. Biol. Evol.">
        <title>Comparative Genomics of Early-Diverging Mushroom-Forming Fungi Provides Insights into the Origins of Lignocellulose Decay Capabilities.</title>
        <authorList>
            <person name="Nagy L.G."/>
            <person name="Riley R."/>
            <person name="Tritt A."/>
            <person name="Adam C."/>
            <person name="Daum C."/>
            <person name="Floudas D."/>
            <person name="Sun H."/>
            <person name="Yadav J.S."/>
            <person name="Pangilinan J."/>
            <person name="Larsson K.H."/>
            <person name="Matsuura K."/>
            <person name="Barry K."/>
            <person name="Labutti K."/>
            <person name="Kuo R."/>
            <person name="Ohm R.A."/>
            <person name="Bhattacharya S.S."/>
            <person name="Shirouzu T."/>
            <person name="Yoshinaga Y."/>
            <person name="Martin F.M."/>
            <person name="Grigoriev I.V."/>
            <person name="Hibbett D.S."/>
        </authorList>
    </citation>
    <scope>NUCLEOTIDE SEQUENCE [LARGE SCALE GENOMIC DNA]</scope>
    <source>
        <strain evidence="6 7">93-53</strain>
    </source>
</reference>
<gene>
    <name evidence="6" type="ORF">LAESUDRAFT_754072</name>
</gene>
<feature type="region of interest" description="Disordered" evidence="5">
    <location>
        <begin position="386"/>
        <end position="412"/>
    </location>
</feature>
<evidence type="ECO:0000313" key="7">
    <source>
        <dbReference type="Proteomes" id="UP000076871"/>
    </source>
</evidence>
<protein>
    <recommendedName>
        <fullName evidence="1">1-alkyl-2-acetylglycerophosphocholine esterase</fullName>
        <ecNumber evidence="1">3.1.1.47</ecNumber>
    </recommendedName>
</protein>
<dbReference type="PANTHER" id="PTHR10272">
    <property type="entry name" value="PLATELET-ACTIVATING FACTOR ACETYLHYDROLASE"/>
    <property type="match status" value="1"/>
</dbReference>
<dbReference type="InParanoid" id="A0A165IGS9"/>
<name>A0A165IGS9_9APHY</name>
<dbReference type="AlphaFoldDB" id="A0A165IGS9"/>
<keyword evidence="3" id="KW-0442">Lipid degradation</keyword>
<accession>A0A165IGS9</accession>
<dbReference type="FunCoup" id="A0A165IGS9">
    <property type="interactions" value="14"/>
</dbReference>
<dbReference type="SUPFAM" id="SSF53474">
    <property type="entry name" value="alpha/beta-Hydrolases"/>
    <property type="match status" value="1"/>
</dbReference>
<evidence type="ECO:0000256" key="2">
    <source>
        <dbReference type="ARBA" id="ARBA00022801"/>
    </source>
</evidence>
<organism evidence="6 7">
    <name type="scientific">Laetiporus sulphureus 93-53</name>
    <dbReference type="NCBI Taxonomy" id="1314785"/>
    <lineage>
        <taxon>Eukaryota</taxon>
        <taxon>Fungi</taxon>
        <taxon>Dikarya</taxon>
        <taxon>Basidiomycota</taxon>
        <taxon>Agaricomycotina</taxon>
        <taxon>Agaricomycetes</taxon>
        <taxon>Polyporales</taxon>
        <taxon>Laetiporus</taxon>
    </lineage>
</organism>